<evidence type="ECO:0000256" key="3">
    <source>
        <dbReference type="ARBA" id="ARBA00022448"/>
    </source>
</evidence>
<name>A0ABU9XMD4_9BACI</name>
<protein>
    <submittedName>
        <fullName evidence="9">Iron ABC transporter permease</fullName>
    </submittedName>
</protein>
<dbReference type="InterPro" id="IPR037294">
    <property type="entry name" value="ABC_BtuC-like"/>
</dbReference>
<keyword evidence="7 8" id="KW-0472">Membrane</keyword>
<keyword evidence="10" id="KW-1185">Reference proteome</keyword>
<evidence type="ECO:0000256" key="1">
    <source>
        <dbReference type="ARBA" id="ARBA00004651"/>
    </source>
</evidence>
<evidence type="ECO:0000256" key="4">
    <source>
        <dbReference type="ARBA" id="ARBA00022475"/>
    </source>
</evidence>
<evidence type="ECO:0000256" key="2">
    <source>
        <dbReference type="ARBA" id="ARBA00007935"/>
    </source>
</evidence>
<evidence type="ECO:0000256" key="8">
    <source>
        <dbReference type="SAM" id="Phobius"/>
    </source>
</evidence>
<feature type="transmembrane region" description="Helical" evidence="8">
    <location>
        <begin position="170"/>
        <end position="194"/>
    </location>
</feature>
<dbReference type="PANTHER" id="PTHR30472">
    <property type="entry name" value="FERRIC ENTEROBACTIN TRANSPORT SYSTEM PERMEASE PROTEIN"/>
    <property type="match status" value="1"/>
</dbReference>
<evidence type="ECO:0000256" key="6">
    <source>
        <dbReference type="ARBA" id="ARBA00022989"/>
    </source>
</evidence>
<organism evidence="9 10">
    <name type="scientific">Ornithinibacillus xuwenensis</name>
    <dbReference type="NCBI Taxonomy" id="3144668"/>
    <lineage>
        <taxon>Bacteria</taxon>
        <taxon>Bacillati</taxon>
        <taxon>Bacillota</taxon>
        <taxon>Bacilli</taxon>
        <taxon>Bacillales</taxon>
        <taxon>Bacillaceae</taxon>
        <taxon>Ornithinibacillus</taxon>
    </lineage>
</organism>
<dbReference type="CDD" id="cd06550">
    <property type="entry name" value="TM_ABC_iron-siderophores_like"/>
    <property type="match status" value="1"/>
</dbReference>
<evidence type="ECO:0000256" key="7">
    <source>
        <dbReference type="ARBA" id="ARBA00023136"/>
    </source>
</evidence>
<dbReference type="SUPFAM" id="SSF81345">
    <property type="entry name" value="ABC transporter involved in vitamin B12 uptake, BtuC"/>
    <property type="match status" value="1"/>
</dbReference>
<evidence type="ECO:0000256" key="5">
    <source>
        <dbReference type="ARBA" id="ARBA00022692"/>
    </source>
</evidence>
<comment type="caution">
    <text evidence="9">The sequence shown here is derived from an EMBL/GenBank/DDBJ whole genome shotgun (WGS) entry which is preliminary data.</text>
</comment>
<dbReference type="Proteomes" id="UP001444625">
    <property type="component" value="Unassembled WGS sequence"/>
</dbReference>
<accession>A0ABU9XMD4</accession>
<dbReference type="InterPro" id="IPR000522">
    <property type="entry name" value="ABC_transptr_permease_BtuC"/>
</dbReference>
<sequence length="352" mass="36910">MRGKNGCVKQTDKAKHRNNLRSRSFIVTLILFFGVIALLLSMALSISFGAADIQLKTVWASVFQYNPDSTAHQIIRELRMPRAIAAALIGAFLAVSGSLMQGITRNPLASPSIMGVTTGAAFTLAIAFAFFPGTSSVGFMIWSFIGAGLGTGFVLLIASLAKGGLTPAKFALAGAAVTAFLNSLSTMIAIYFNVAQDISFWYAGGVAGVSWVNIQILIPIAIIGLSLAFGLGRMITVVSLGDSVAIGLGQRTTIIKVLAAFAVLLLTGAAVSIAGMVGFVGLVTPHITRALVGVDYRWIIPCSAILGALLLVLADLVSRTINPPYETPIGAITALIGVPFFIYLARRERSGM</sequence>
<reference evidence="9 10" key="1">
    <citation type="submission" date="2024-05" db="EMBL/GenBank/DDBJ databases">
        <authorList>
            <person name="Haq I."/>
            <person name="Ullah Z."/>
            <person name="Ahmad R."/>
            <person name="Li M."/>
            <person name="Tong Y."/>
        </authorList>
    </citation>
    <scope>NUCLEOTIDE SEQUENCE [LARGE SCALE GENOMIC DNA]</scope>
    <source>
        <strain evidence="9 10">16A2E</strain>
    </source>
</reference>
<keyword evidence="6 8" id="KW-1133">Transmembrane helix</keyword>
<feature type="transmembrane region" description="Helical" evidence="8">
    <location>
        <begin position="214"/>
        <end position="236"/>
    </location>
</feature>
<feature type="transmembrane region" description="Helical" evidence="8">
    <location>
        <begin position="112"/>
        <end position="131"/>
    </location>
</feature>
<dbReference type="Gene3D" id="1.10.3470.10">
    <property type="entry name" value="ABC transporter involved in vitamin B12 uptake, BtuC"/>
    <property type="match status" value="1"/>
</dbReference>
<feature type="transmembrane region" description="Helical" evidence="8">
    <location>
        <begin position="296"/>
        <end position="317"/>
    </location>
</feature>
<comment type="subcellular location">
    <subcellularLocation>
        <location evidence="1">Cell membrane</location>
        <topology evidence="1">Multi-pass membrane protein</topology>
    </subcellularLocation>
</comment>
<evidence type="ECO:0000313" key="9">
    <source>
        <dbReference type="EMBL" id="MEN2768027.1"/>
    </source>
</evidence>
<gene>
    <name evidence="9" type="ORF">ABC228_12565</name>
</gene>
<dbReference type="Pfam" id="PF01032">
    <property type="entry name" value="FecCD"/>
    <property type="match status" value="1"/>
</dbReference>
<proteinExistence type="inferred from homology"/>
<feature type="transmembrane region" description="Helical" evidence="8">
    <location>
        <begin position="329"/>
        <end position="346"/>
    </location>
</feature>
<evidence type="ECO:0000313" key="10">
    <source>
        <dbReference type="Proteomes" id="UP001444625"/>
    </source>
</evidence>
<keyword evidence="5 8" id="KW-0812">Transmembrane</keyword>
<feature type="transmembrane region" description="Helical" evidence="8">
    <location>
        <begin position="83"/>
        <end position="100"/>
    </location>
</feature>
<keyword evidence="3" id="KW-0813">Transport</keyword>
<feature type="transmembrane region" description="Helical" evidence="8">
    <location>
        <begin position="137"/>
        <end position="158"/>
    </location>
</feature>
<keyword evidence="4" id="KW-1003">Cell membrane</keyword>
<dbReference type="PANTHER" id="PTHR30472:SF58">
    <property type="entry name" value="IRON(3+)-HYDROXAMATE IMPORT SYSTEM PERMEASE PROTEIN FHUB"/>
    <property type="match status" value="1"/>
</dbReference>
<feature type="transmembrane region" description="Helical" evidence="8">
    <location>
        <begin position="25"/>
        <end position="51"/>
    </location>
</feature>
<feature type="transmembrane region" description="Helical" evidence="8">
    <location>
        <begin position="257"/>
        <end position="284"/>
    </location>
</feature>
<dbReference type="EMBL" id="JBDIML010000003">
    <property type="protein sequence ID" value="MEN2768027.1"/>
    <property type="molecule type" value="Genomic_DNA"/>
</dbReference>
<comment type="similarity">
    <text evidence="2">Belongs to the binding-protein-dependent transport system permease family. FecCD subfamily.</text>
</comment>